<dbReference type="PROSITE" id="PS50093">
    <property type="entry name" value="PKD"/>
    <property type="match status" value="1"/>
</dbReference>
<dbReference type="PROSITE" id="PS50837">
    <property type="entry name" value="NACHT"/>
    <property type="match status" value="1"/>
</dbReference>
<feature type="domain" description="NACHT" evidence="4">
    <location>
        <begin position="136"/>
        <end position="280"/>
    </location>
</feature>
<dbReference type="PANTHER" id="PTHR10039">
    <property type="entry name" value="AMELOGENIN"/>
    <property type="match status" value="1"/>
</dbReference>
<dbReference type="Gene3D" id="3.40.50.300">
    <property type="entry name" value="P-loop containing nucleotide triphosphate hydrolases"/>
    <property type="match status" value="1"/>
</dbReference>
<protein>
    <recommendedName>
        <fullName evidence="7">NACHT domain-containing protein</fullName>
    </recommendedName>
</protein>
<accession>A0ABR3JQK6</accession>
<keyword evidence="6" id="KW-1185">Reference proteome</keyword>
<dbReference type="InterPro" id="IPR027417">
    <property type="entry name" value="P-loop_NTPase"/>
</dbReference>
<proteinExistence type="predicted"/>
<evidence type="ECO:0000313" key="5">
    <source>
        <dbReference type="EMBL" id="KAL0957757.1"/>
    </source>
</evidence>
<comment type="caution">
    <text evidence="5">The sequence shown here is derived from an EMBL/GenBank/DDBJ whole genome shotgun (WGS) entry which is preliminary data.</text>
</comment>
<name>A0ABR3JQK6_9AGAR</name>
<evidence type="ECO:0000259" key="4">
    <source>
        <dbReference type="PROSITE" id="PS50837"/>
    </source>
</evidence>
<dbReference type="PANTHER" id="PTHR10039:SF14">
    <property type="entry name" value="NACHT DOMAIN-CONTAINING PROTEIN"/>
    <property type="match status" value="1"/>
</dbReference>
<feature type="domain" description="PKD" evidence="3">
    <location>
        <begin position="44"/>
        <end position="71"/>
    </location>
</feature>
<evidence type="ECO:0000313" key="6">
    <source>
        <dbReference type="Proteomes" id="UP001556367"/>
    </source>
</evidence>
<keyword evidence="1" id="KW-0677">Repeat</keyword>
<dbReference type="Pfam" id="PF24883">
    <property type="entry name" value="NPHP3_N"/>
    <property type="match status" value="1"/>
</dbReference>
<organism evidence="5 6">
    <name type="scientific">Hohenbuehelia grisea</name>
    <dbReference type="NCBI Taxonomy" id="104357"/>
    <lineage>
        <taxon>Eukaryota</taxon>
        <taxon>Fungi</taxon>
        <taxon>Dikarya</taxon>
        <taxon>Basidiomycota</taxon>
        <taxon>Agaricomycotina</taxon>
        <taxon>Agaricomycetes</taxon>
        <taxon>Agaricomycetidae</taxon>
        <taxon>Agaricales</taxon>
        <taxon>Pleurotineae</taxon>
        <taxon>Pleurotaceae</taxon>
        <taxon>Hohenbuehelia</taxon>
    </lineage>
</organism>
<evidence type="ECO:0000256" key="2">
    <source>
        <dbReference type="SAM" id="MobiDB-lite"/>
    </source>
</evidence>
<dbReference type="Proteomes" id="UP001556367">
    <property type="component" value="Unassembled WGS sequence"/>
</dbReference>
<evidence type="ECO:0000256" key="1">
    <source>
        <dbReference type="ARBA" id="ARBA00022737"/>
    </source>
</evidence>
<dbReference type="InterPro" id="IPR000601">
    <property type="entry name" value="PKD_dom"/>
</dbReference>
<feature type="region of interest" description="Disordered" evidence="2">
    <location>
        <begin position="1"/>
        <end position="40"/>
    </location>
</feature>
<dbReference type="SUPFAM" id="SSF52540">
    <property type="entry name" value="P-loop containing nucleoside triphosphate hydrolases"/>
    <property type="match status" value="1"/>
</dbReference>
<feature type="compositionally biased region" description="Polar residues" evidence="2">
    <location>
        <begin position="1"/>
        <end position="16"/>
    </location>
</feature>
<dbReference type="EMBL" id="JASNQZ010000005">
    <property type="protein sequence ID" value="KAL0957757.1"/>
    <property type="molecule type" value="Genomic_DNA"/>
</dbReference>
<gene>
    <name evidence="5" type="ORF">HGRIS_001535</name>
</gene>
<dbReference type="InterPro" id="IPR007111">
    <property type="entry name" value="NACHT_NTPase"/>
</dbReference>
<dbReference type="InterPro" id="IPR056884">
    <property type="entry name" value="NPHP3-like_N"/>
</dbReference>
<reference evidence="6" key="1">
    <citation type="submission" date="2024-06" db="EMBL/GenBank/DDBJ databases">
        <title>Multi-omics analyses provide insights into the biosynthesis of the anticancer antibiotic pleurotin in Hohenbuehelia grisea.</title>
        <authorList>
            <person name="Weaver J.A."/>
            <person name="Alberti F."/>
        </authorList>
    </citation>
    <scope>NUCLEOTIDE SEQUENCE [LARGE SCALE GENOMIC DNA]</scope>
    <source>
        <strain evidence="6">T-177</strain>
    </source>
</reference>
<evidence type="ECO:0008006" key="7">
    <source>
        <dbReference type="Google" id="ProtNLM"/>
    </source>
</evidence>
<evidence type="ECO:0000259" key="3">
    <source>
        <dbReference type="PROSITE" id="PS50093"/>
    </source>
</evidence>
<sequence>MPPYRTYTTTSGSHPYSRSDDHHQADSAQPAVAARPSTSLSNNWNLGDGTFNSNLGSGHLYSNSGAGTMSVVGRDVYRPVHHHLNNMDLEDRRFLRDLPHATEAGLNPKKACLENTRVSILDRVQEWALWLDGTQCALIIHGAAGKGKSAILHQIARNLMRLGIAVPFFAFNRSVANLSLSQLILTWAWSLAHRNPQYLAHLRTLDIPNIEASPLSQQRDELLIQGLSRITQTKPIIFVIDALDECPQHEIYELLRLLRGLLDPGGFPPFCRFIFSCRSNNEILSIFHGPSILTIAIDDEQSTVAAQGVFECAAVLCRELTIFAPKSAFALTAFIDQLRSRKVMSLYGMYLQVLQMYLGRDERLVATFRRLMSWIFLVRSPQPRQVFLNFAALVIPKEQSDMTEILSWLGSLLSGSTSNDTPILPLHTSLRDFLIDRSESGSFFVDLTPNVHGELALACLEITNSQLKFNICDLDTSYALNCNISDLEKRVADRISPELQYACSSAACHLRDSAQTLIPPSQQIAPTDHSLHRCIPEAC</sequence>